<organism evidence="5 6">
    <name type="scientific">Dietzia cercidiphylli</name>
    <dbReference type="NCBI Taxonomy" id="498199"/>
    <lineage>
        <taxon>Bacteria</taxon>
        <taxon>Bacillati</taxon>
        <taxon>Actinomycetota</taxon>
        <taxon>Actinomycetes</taxon>
        <taxon>Mycobacteriales</taxon>
        <taxon>Dietziaceae</taxon>
        <taxon>Dietzia</taxon>
    </lineage>
</organism>
<protein>
    <recommendedName>
        <fullName evidence="7">Mce-associated membrane protein</fullName>
    </recommendedName>
</protein>
<dbReference type="PANTHER" id="PTHR37042">
    <property type="entry name" value="OUTER MEMBRANE PROTEIN RV1973"/>
    <property type="match status" value="1"/>
</dbReference>
<evidence type="ECO:0000256" key="4">
    <source>
        <dbReference type="SAM" id="Phobius"/>
    </source>
</evidence>
<feature type="region of interest" description="Disordered" evidence="3">
    <location>
        <begin position="1"/>
        <end position="45"/>
    </location>
</feature>
<keyword evidence="4" id="KW-0812">Transmembrane</keyword>
<keyword evidence="2 4" id="KW-0472">Membrane</keyword>
<dbReference type="RefSeq" id="WP_182658534.1">
    <property type="nucleotide sequence ID" value="NZ_BAAAQG010000024.1"/>
</dbReference>
<sequence length="201" mass="21710">MAAEAPREDNVPEDRARADNVPEDKARADTSTVDDDPVEGTTPPRRNSARIVSAVVVVALVAACAWLGYLVWSDHREDELRRSAVEDATRLVVQLASYDHADVDANIEAVVADATPEFADRYREVSEGLRELLTNGQGTSTGTVTHAGVQSVDTGSAVVLVFLDQEITNVTVPEGRVDASRMVVTLVRDGNRWLLDSAELA</sequence>
<evidence type="ECO:0000256" key="2">
    <source>
        <dbReference type="ARBA" id="ARBA00023136"/>
    </source>
</evidence>
<keyword evidence="6" id="KW-1185">Reference proteome</keyword>
<evidence type="ECO:0008006" key="7">
    <source>
        <dbReference type="Google" id="ProtNLM"/>
    </source>
</evidence>
<proteinExistence type="predicted"/>
<feature type="compositionally biased region" description="Basic and acidic residues" evidence="3">
    <location>
        <begin position="1"/>
        <end position="28"/>
    </location>
</feature>
<feature type="transmembrane region" description="Helical" evidence="4">
    <location>
        <begin position="51"/>
        <end position="72"/>
    </location>
</feature>
<dbReference type="EMBL" id="BAAAQG010000024">
    <property type="protein sequence ID" value="GAA1721706.1"/>
    <property type="molecule type" value="Genomic_DNA"/>
</dbReference>
<name>A0ABN2JB75_9ACTN</name>
<evidence type="ECO:0000256" key="1">
    <source>
        <dbReference type="ARBA" id="ARBA00004370"/>
    </source>
</evidence>
<dbReference type="Proteomes" id="UP001500383">
    <property type="component" value="Unassembled WGS sequence"/>
</dbReference>
<keyword evidence="4" id="KW-1133">Transmembrane helix</keyword>
<evidence type="ECO:0000313" key="5">
    <source>
        <dbReference type="EMBL" id="GAA1721706.1"/>
    </source>
</evidence>
<gene>
    <name evidence="5" type="ORF">GCM10009831_34900</name>
</gene>
<dbReference type="PANTHER" id="PTHR37042:SF4">
    <property type="entry name" value="OUTER MEMBRANE PROTEIN RV1973"/>
    <property type="match status" value="1"/>
</dbReference>
<accession>A0ABN2JB75</accession>
<evidence type="ECO:0000256" key="3">
    <source>
        <dbReference type="SAM" id="MobiDB-lite"/>
    </source>
</evidence>
<comment type="subcellular location">
    <subcellularLocation>
        <location evidence="1">Membrane</location>
    </subcellularLocation>
</comment>
<comment type="caution">
    <text evidence="5">The sequence shown here is derived from an EMBL/GenBank/DDBJ whole genome shotgun (WGS) entry which is preliminary data.</text>
</comment>
<reference evidence="5 6" key="1">
    <citation type="journal article" date="2019" name="Int. J. Syst. Evol. Microbiol.">
        <title>The Global Catalogue of Microorganisms (GCM) 10K type strain sequencing project: providing services to taxonomists for standard genome sequencing and annotation.</title>
        <authorList>
            <consortium name="The Broad Institute Genomics Platform"/>
            <consortium name="The Broad Institute Genome Sequencing Center for Infectious Disease"/>
            <person name="Wu L."/>
            <person name="Ma J."/>
        </authorList>
    </citation>
    <scope>NUCLEOTIDE SEQUENCE [LARGE SCALE GENOMIC DNA]</scope>
    <source>
        <strain evidence="5 6">JCM 16002</strain>
    </source>
</reference>
<evidence type="ECO:0000313" key="6">
    <source>
        <dbReference type="Proteomes" id="UP001500383"/>
    </source>
</evidence>